<sequence>MIDSYHFPKFHATGEIFKAGKPYPFSSDQAGRDNQDGRDRGSGRNHRGGSMGRNYAQSSGREEQQPGPSRNDAVARQPARSSHWVPMDGPAPTMTGRALTVVQSADQPGRELVQQLGDRQGTVVQKLAFFDNIWLDTDRESMDSNMGRRQIGLLHLPPAPTVPGSTQRQRQQQGVDGFAPLQSPVQQQQQPPGRSANPFGTTQRGQVDETLAREASRAWDERQRARERPRPARDNTPASGRGVNSSTPTSGNSKGPRTGSKHYGGITKTKASVFAPAPAPARAPMQRGCGKCGRVGHTVSNCCLPWADGFVHGCPICNGSDHHTPEGCRSAWSTSPAKVFQRAVTWRANKPPLLAFRNWASSVQMRGGRLTTPPPWTPYMVQALVAQGRSSSRMPWLHHNYLIENRSTLPVDAEVARLLSADAGLGDLARMLSEAPVLAAGGIEKSSQIEAVKKESSSRDDTEIGDTDNKNGLVEGKAPNDSQPPTEEQSADRGDTAPAAPPPIPQAVTTSSAVEEDESGDSGRDELDKDIVGLSDESPEEVVRKAKLQRLETEVALANAAYNIDDCNALKEYS</sequence>
<reference evidence="4 5" key="1">
    <citation type="journal article" date="2016" name="Genome Biol. Evol.">
        <title>Divergent and convergent evolution of fungal pathogenicity.</title>
        <authorList>
            <person name="Shang Y."/>
            <person name="Xiao G."/>
            <person name="Zheng P."/>
            <person name="Cen K."/>
            <person name="Zhan S."/>
            <person name="Wang C."/>
        </authorList>
    </citation>
    <scope>NUCLEOTIDE SEQUENCE [LARGE SCALE GENOMIC DNA]</scope>
    <source>
        <strain evidence="4 5">RCEF 1005</strain>
    </source>
</reference>
<dbReference type="GO" id="GO:0008270">
    <property type="term" value="F:zinc ion binding"/>
    <property type="evidence" value="ECO:0007669"/>
    <property type="project" value="UniProtKB-KW"/>
</dbReference>
<feature type="region of interest" description="Disordered" evidence="2">
    <location>
        <begin position="449"/>
        <end position="542"/>
    </location>
</feature>
<keyword evidence="1" id="KW-0863">Zinc-finger</keyword>
<proteinExistence type="predicted"/>
<feature type="compositionally biased region" description="Basic and acidic residues" evidence="2">
    <location>
        <begin position="521"/>
        <end position="531"/>
    </location>
</feature>
<accession>A0A168FN36</accession>
<dbReference type="Proteomes" id="UP000076881">
    <property type="component" value="Unassembled WGS sequence"/>
</dbReference>
<keyword evidence="1" id="KW-0479">Metal-binding</keyword>
<feature type="compositionally biased region" description="Basic and acidic residues" evidence="2">
    <location>
        <begin position="206"/>
        <end position="233"/>
    </location>
</feature>
<dbReference type="InterPro" id="IPR001878">
    <property type="entry name" value="Znf_CCHC"/>
</dbReference>
<evidence type="ECO:0000256" key="1">
    <source>
        <dbReference type="PROSITE-ProRule" id="PRU00047"/>
    </source>
</evidence>
<feature type="compositionally biased region" description="Basic and acidic residues" evidence="2">
    <location>
        <begin position="451"/>
        <end position="462"/>
    </location>
</feature>
<feature type="compositionally biased region" description="Polar residues" evidence="2">
    <location>
        <begin position="163"/>
        <end position="174"/>
    </location>
</feature>
<dbReference type="AlphaFoldDB" id="A0A168FN36"/>
<organism evidence="4 5">
    <name type="scientific">Akanthomyces lecanii RCEF 1005</name>
    <dbReference type="NCBI Taxonomy" id="1081108"/>
    <lineage>
        <taxon>Eukaryota</taxon>
        <taxon>Fungi</taxon>
        <taxon>Dikarya</taxon>
        <taxon>Ascomycota</taxon>
        <taxon>Pezizomycotina</taxon>
        <taxon>Sordariomycetes</taxon>
        <taxon>Hypocreomycetidae</taxon>
        <taxon>Hypocreales</taxon>
        <taxon>Cordycipitaceae</taxon>
        <taxon>Akanthomyces</taxon>
        <taxon>Cordyceps confragosa</taxon>
    </lineage>
</organism>
<evidence type="ECO:0000313" key="4">
    <source>
        <dbReference type="EMBL" id="OAA75405.1"/>
    </source>
</evidence>
<feature type="region of interest" description="Disordered" evidence="2">
    <location>
        <begin position="154"/>
        <end position="266"/>
    </location>
</feature>
<dbReference type="OrthoDB" id="4870810at2759"/>
<keyword evidence="5" id="KW-1185">Reference proteome</keyword>
<feature type="compositionally biased region" description="Polar residues" evidence="2">
    <location>
        <begin position="236"/>
        <end position="255"/>
    </location>
</feature>
<feature type="compositionally biased region" description="Basic and acidic residues" evidence="2">
    <location>
        <begin position="30"/>
        <end position="42"/>
    </location>
</feature>
<dbReference type="GO" id="GO:0003676">
    <property type="term" value="F:nucleic acid binding"/>
    <property type="evidence" value="ECO:0007669"/>
    <property type="project" value="InterPro"/>
</dbReference>
<feature type="compositionally biased region" description="Low complexity" evidence="2">
    <location>
        <begin position="180"/>
        <end position="192"/>
    </location>
</feature>
<protein>
    <submittedName>
        <fullName evidence="4">Zinc finger, CCHC-type</fullName>
    </submittedName>
</protein>
<name>A0A168FN36_CORDF</name>
<comment type="caution">
    <text evidence="4">The sequence shown here is derived from an EMBL/GenBank/DDBJ whole genome shotgun (WGS) entry which is preliminary data.</text>
</comment>
<dbReference type="EMBL" id="AZHF01000005">
    <property type="protein sequence ID" value="OAA75405.1"/>
    <property type="molecule type" value="Genomic_DNA"/>
</dbReference>
<feature type="domain" description="CCHC-type" evidence="3">
    <location>
        <begin position="289"/>
        <end position="302"/>
    </location>
</feature>
<dbReference type="STRING" id="1081108.A0A168FN36"/>
<evidence type="ECO:0000256" key="2">
    <source>
        <dbReference type="SAM" id="MobiDB-lite"/>
    </source>
</evidence>
<keyword evidence="1" id="KW-0862">Zinc</keyword>
<gene>
    <name evidence="4" type="ORF">LEL_07393</name>
</gene>
<dbReference type="PROSITE" id="PS50158">
    <property type="entry name" value="ZF_CCHC"/>
    <property type="match status" value="1"/>
</dbReference>
<evidence type="ECO:0000313" key="5">
    <source>
        <dbReference type="Proteomes" id="UP000076881"/>
    </source>
</evidence>
<feature type="region of interest" description="Disordered" evidence="2">
    <location>
        <begin position="16"/>
        <end position="94"/>
    </location>
</feature>
<evidence type="ECO:0000259" key="3">
    <source>
        <dbReference type="PROSITE" id="PS50158"/>
    </source>
</evidence>